<protein>
    <submittedName>
        <fullName evidence="1">Uncharacterized protein</fullName>
    </submittedName>
</protein>
<evidence type="ECO:0000313" key="1">
    <source>
        <dbReference type="EMBL" id="KAG4411183.1"/>
    </source>
</evidence>
<comment type="caution">
    <text evidence="1">The sequence shown here is derived from an EMBL/GenBank/DDBJ whole genome shotgun (WGS) entry which is preliminary data.</text>
</comment>
<dbReference type="OrthoDB" id="5394884at2759"/>
<dbReference type="Proteomes" id="UP000664132">
    <property type="component" value="Unassembled WGS sequence"/>
</dbReference>
<keyword evidence="2" id="KW-1185">Reference proteome</keyword>
<organism evidence="1 2">
    <name type="scientific">Cadophora malorum</name>
    <dbReference type="NCBI Taxonomy" id="108018"/>
    <lineage>
        <taxon>Eukaryota</taxon>
        <taxon>Fungi</taxon>
        <taxon>Dikarya</taxon>
        <taxon>Ascomycota</taxon>
        <taxon>Pezizomycotina</taxon>
        <taxon>Leotiomycetes</taxon>
        <taxon>Helotiales</taxon>
        <taxon>Ploettnerulaceae</taxon>
        <taxon>Cadophora</taxon>
    </lineage>
</organism>
<name>A0A8H7T2P3_9HELO</name>
<sequence length="114" mass="12430">MIPSIAQQTKLTPGSLQYTSFNLWPATPPIHIMDFSHNPAISYVQESYSDSPNDDDTMAWSISNTNSTVIQSAVSPSAPTPVWDVDATIDPALLLAQGQDLENYSNDAAPIHHF</sequence>
<dbReference type="AlphaFoldDB" id="A0A8H7T2P3"/>
<dbReference type="EMBL" id="JAFJYH010000509">
    <property type="protein sequence ID" value="KAG4411183.1"/>
    <property type="molecule type" value="Genomic_DNA"/>
</dbReference>
<proteinExistence type="predicted"/>
<reference evidence="1" key="1">
    <citation type="submission" date="2021-02" db="EMBL/GenBank/DDBJ databases">
        <title>Genome sequence Cadophora malorum strain M34.</title>
        <authorList>
            <person name="Stefanovic E."/>
            <person name="Vu D."/>
            <person name="Scully C."/>
            <person name="Dijksterhuis J."/>
            <person name="Roader J."/>
            <person name="Houbraken J."/>
        </authorList>
    </citation>
    <scope>NUCLEOTIDE SEQUENCE</scope>
    <source>
        <strain evidence="1">M34</strain>
    </source>
</reference>
<accession>A0A8H7T2P3</accession>
<evidence type="ECO:0000313" key="2">
    <source>
        <dbReference type="Proteomes" id="UP000664132"/>
    </source>
</evidence>
<gene>
    <name evidence="1" type="ORF">IFR04_015674</name>
</gene>